<evidence type="ECO:0000256" key="4">
    <source>
        <dbReference type="ARBA" id="ARBA00023136"/>
    </source>
</evidence>
<dbReference type="Gene3D" id="3.30.750.24">
    <property type="entry name" value="STAS domain"/>
    <property type="match status" value="1"/>
</dbReference>
<dbReference type="PROSITE" id="PS50801">
    <property type="entry name" value="STAS"/>
    <property type="match status" value="1"/>
</dbReference>
<feature type="transmembrane region" description="Helical" evidence="6">
    <location>
        <begin position="187"/>
        <end position="206"/>
    </location>
</feature>
<feature type="region of interest" description="Disordered" evidence="5">
    <location>
        <begin position="571"/>
        <end position="611"/>
    </location>
</feature>
<dbReference type="GO" id="GO:0055085">
    <property type="term" value="P:transmembrane transport"/>
    <property type="evidence" value="ECO:0007669"/>
    <property type="project" value="InterPro"/>
</dbReference>
<feature type="domain" description="STAS" evidence="7">
    <location>
        <begin position="448"/>
        <end position="563"/>
    </location>
</feature>
<dbReference type="CDD" id="cd07042">
    <property type="entry name" value="STAS_SulP_like_sulfate_transporter"/>
    <property type="match status" value="1"/>
</dbReference>
<dbReference type="OrthoDB" id="9769739at2"/>
<evidence type="ECO:0000256" key="5">
    <source>
        <dbReference type="SAM" id="MobiDB-lite"/>
    </source>
</evidence>
<dbReference type="SUPFAM" id="SSF52091">
    <property type="entry name" value="SpoIIaa-like"/>
    <property type="match status" value="1"/>
</dbReference>
<feature type="transmembrane region" description="Helical" evidence="6">
    <location>
        <begin position="54"/>
        <end position="74"/>
    </location>
</feature>
<dbReference type="GO" id="GO:0016020">
    <property type="term" value="C:membrane"/>
    <property type="evidence" value="ECO:0007669"/>
    <property type="project" value="UniProtKB-SubCell"/>
</dbReference>
<evidence type="ECO:0000256" key="1">
    <source>
        <dbReference type="ARBA" id="ARBA00004141"/>
    </source>
</evidence>
<evidence type="ECO:0000256" key="2">
    <source>
        <dbReference type="ARBA" id="ARBA00022692"/>
    </source>
</evidence>
<dbReference type="STRING" id="1108044.GOOTI_238_00230"/>
<feature type="transmembrane region" description="Helical" evidence="6">
    <location>
        <begin position="213"/>
        <end position="232"/>
    </location>
</feature>
<keyword evidence="9" id="KW-1185">Reference proteome</keyword>
<dbReference type="Pfam" id="PF00916">
    <property type="entry name" value="Sulfate_transp"/>
    <property type="match status" value="1"/>
</dbReference>
<dbReference type="InterPro" id="IPR011547">
    <property type="entry name" value="SLC26A/SulP_dom"/>
</dbReference>
<feature type="transmembrane region" description="Helical" evidence="6">
    <location>
        <begin position="336"/>
        <end position="352"/>
    </location>
</feature>
<keyword evidence="3 6" id="KW-1133">Transmembrane helix</keyword>
<dbReference type="Pfam" id="PF01740">
    <property type="entry name" value="STAS"/>
    <property type="match status" value="1"/>
</dbReference>
<evidence type="ECO:0000256" key="3">
    <source>
        <dbReference type="ARBA" id="ARBA00022989"/>
    </source>
</evidence>
<dbReference type="InterPro" id="IPR036513">
    <property type="entry name" value="STAS_dom_sf"/>
</dbReference>
<dbReference type="AlphaFoldDB" id="H5TTD5"/>
<evidence type="ECO:0000259" key="7">
    <source>
        <dbReference type="PROSITE" id="PS50801"/>
    </source>
</evidence>
<comment type="caution">
    <text evidence="8">The sequence shown here is derived from an EMBL/GenBank/DDBJ whole genome shotgun (WGS) entry which is preliminary data.</text>
</comment>
<dbReference type="EMBL" id="BAFB01000238">
    <property type="protein sequence ID" value="GAB36743.1"/>
    <property type="molecule type" value="Genomic_DNA"/>
</dbReference>
<name>H5TTD5_GORO1</name>
<comment type="subcellular location">
    <subcellularLocation>
        <location evidence="1">Membrane</location>
        <topology evidence="1">Multi-pass membrane protein</topology>
    </subcellularLocation>
</comment>
<feature type="transmembrane region" description="Helical" evidence="6">
    <location>
        <begin position="110"/>
        <end position="131"/>
    </location>
</feature>
<organism evidence="8 9">
    <name type="scientific">Gordonia otitidis (strain DSM 44809 / CCUG 52243 / JCM 12355 / NBRC 100426 / IFM 10032)</name>
    <dbReference type="NCBI Taxonomy" id="1108044"/>
    <lineage>
        <taxon>Bacteria</taxon>
        <taxon>Bacillati</taxon>
        <taxon>Actinomycetota</taxon>
        <taxon>Actinomycetes</taxon>
        <taxon>Mycobacteriales</taxon>
        <taxon>Gordoniaceae</taxon>
        <taxon>Gordonia</taxon>
    </lineage>
</organism>
<dbReference type="PANTHER" id="PTHR11814">
    <property type="entry name" value="SULFATE TRANSPORTER"/>
    <property type="match status" value="1"/>
</dbReference>
<feature type="transmembrane region" description="Helical" evidence="6">
    <location>
        <begin position="396"/>
        <end position="423"/>
    </location>
</feature>
<accession>H5TTD5</accession>
<proteinExistence type="predicted"/>
<evidence type="ECO:0000313" key="9">
    <source>
        <dbReference type="Proteomes" id="UP000005038"/>
    </source>
</evidence>
<evidence type="ECO:0000256" key="6">
    <source>
        <dbReference type="SAM" id="Phobius"/>
    </source>
</evidence>
<feature type="transmembrane region" description="Helical" evidence="6">
    <location>
        <begin position="260"/>
        <end position="280"/>
    </location>
</feature>
<keyword evidence="4 6" id="KW-0472">Membrane</keyword>
<reference evidence="8" key="1">
    <citation type="submission" date="2012-02" db="EMBL/GenBank/DDBJ databases">
        <title>Whole genome shotgun sequence of Gordonia otitidis NBRC 100426.</title>
        <authorList>
            <person name="Yoshida I."/>
            <person name="Hosoyama A."/>
            <person name="Tsuchikane K."/>
            <person name="Katsumata H."/>
            <person name="Yamazaki S."/>
            <person name="Fujita N."/>
        </authorList>
    </citation>
    <scope>NUCLEOTIDE SEQUENCE [LARGE SCALE GENOMIC DNA]</scope>
    <source>
        <strain evidence="8">NBRC 100426</strain>
    </source>
</reference>
<feature type="transmembrane region" description="Helical" evidence="6">
    <location>
        <begin position="86"/>
        <end position="104"/>
    </location>
</feature>
<dbReference type="InterPro" id="IPR002645">
    <property type="entry name" value="STAS_dom"/>
</dbReference>
<protein>
    <submittedName>
        <fullName evidence="8">Sulfate transporter</fullName>
    </submittedName>
</protein>
<evidence type="ECO:0000313" key="8">
    <source>
        <dbReference type="EMBL" id="GAB36743.1"/>
    </source>
</evidence>
<keyword evidence="2 6" id="KW-0812">Transmembrane</keyword>
<feature type="transmembrane region" description="Helical" evidence="6">
    <location>
        <begin position="358"/>
        <end position="376"/>
    </location>
</feature>
<gene>
    <name evidence="8" type="ORF">GOOTI_238_00230</name>
</gene>
<dbReference type="RefSeq" id="WP_007240905.1">
    <property type="nucleotide sequence ID" value="NZ_BAFB01000238.1"/>
</dbReference>
<sequence>MSAAETRSATVRRTLPPALRGYQRSWLRADILAGVTLAAVAIPESMGYSTIAHVPVVSGLYTIILPTVVFAVIGSSRLMVVGADSATAAILGSGIAGIGVAGLQPDSAEWLGFASLIAIVTGVMLAVARLARLGFLGDFLSTAVLVGFLAGTGISVLTGQIPGMLGISGSDGRIWERWEHVLQELGSIRWAAVAFAVATLLLLAVGRRWLTRIPMPIVVVVASIVVVYAFGWSDDVPVIDTLHGGWPQFGLPDGVSWVDIPKAATVAIGCAVVILAQSAATSRSFAQRHGEEANVNRDIVGLSAANIVAGFSSTFVVNGSPTKTQLVEEEHGRTQVANVTMAVVALIVVVFFDDALGYLPHAVLSAIVAVVAVRLIDVSQFRRMWRVRRYEFTIAILTAVVVLVFGVQTGVITAMGASLLAMVRRQYRPERFVVGVSDHGRHRRYESATPGAESMPGLIVFRYDADLFYANASRFADEVMALVKAAPHPVRWMVLDCTVISDVDYTASTMLKDLITFVHKRNAHFVLAGVDPELGDDLLTEGVLAGLNPDHVFATVGAAVRAYEADYPDAVEAARREDSTSAKTPAEGDDSGGTAGSGRASSGAADGGGAS</sequence>
<feature type="transmembrane region" description="Helical" evidence="6">
    <location>
        <begin position="143"/>
        <end position="167"/>
    </location>
</feature>
<dbReference type="InterPro" id="IPR001902">
    <property type="entry name" value="SLC26A/SulP_fam"/>
</dbReference>
<dbReference type="Proteomes" id="UP000005038">
    <property type="component" value="Unassembled WGS sequence"/>
</dbReference>